<evidence type="ECO:0000313" key="1">
    <source>
        <dbReference type="EMBL" id="TEB30522.1"/>
    </source>
</evidence>
<evidence type="ECO:0000313" key="2">
    <source>
        <dbReference type="Proteomes" id="UP000298030"/>
    </source>
</evidence>
<keyword evidence="2" id="KW-1185">Reference proteome</keyword>
<reference evidence="1 2" key="1">
    <citation type="journal article" date="2019" name="Nat. Ecol. Evol.">
        <title>Megaphylogeny resolves global patterns of mushroom evolution.</title>
        <authorList>
            <person name="Varga T."/>
            <person name="Krizsan K."/>
            <person name="Foldi C."/>
            <person name="Dima B."/>
            <person name="Sanchez-Garcia M."/>
            <person name="Sanchez-Ramirez S."/>
            <person name="Szollosi G.J."/>
            <person name="Szarkandi J.G."/>
            <person name="Papp V."/>
            <person name="Albert L."/>
            <person name="Andreopoulos W."/>
            <person name="Angelini C."/>
            <person name="Antonin V."/>
            <person name="Barry K.W."/>
            <person name="Bougher N.L."/>
            <person name="Buchanan P."/>
            <person name="Buyck B."/>
            <person name="Bense V."/>
            <person name="Catcheside P."/>
            <person name="Chovatia M."/>
            <person name="Cooper J."/>
            <person name="Damon W."/>
            <person name="Desjardin D."/>
            <person name="Finy P."/>
            <person name="Geml J."/>
            <person name="Haridas S."/>
            <person name="Hughes K."/>
            <person name="Justo A."/>
            <person name="Karasinski D."/>
            <person name="Kautmanova I."/>
            <person name="Kiss B."/>
            <person name="Kocsube S."/>
            <person name="Kotiranta H."/>
            <person name="LaButti K.M."/>
            <person name="Lechner B.E."/>
            <person name="Liimatainen K."/>
            <person name="Lipzen A."/>
            <person name="Lukacs Z."/>
            <person name="Mihaltcheva S."/>
            <person name="Morgado L.N."/>
            <person name="Niskanen T."/>
            <person name="Noordeloos M.E."/>
            <person name="Ohm R.A."/>
            <person name="Ortiz-Santana B."/>
            <person name="Ovrebo C."/>
            <person name="Racz N."/>
            <person name="Riley R."/>
            <person name="Savchenko A."/>
            <person name="Shiryaev A."/>
            <person name="Soop K."/>
            <person name="Spirin V."/>
            <person name="Szebenyi C."/>
            <person name="Tomsovsky M."/>
            <person name="Tulloss R.E."/>
            <person name="Uehling J."/>
            <person name="Grigoriev I.V."/>
            <person name="Vagvolgyi C."/>
            <person name="Papp T."/>
            <person name="Martin F.M."/>
            <person name="Miettinen O."/>
            <person name="Hibbett D.S."/>
            <person name="Nagy L.G."/>
        </authorList>
    </citation>
    <scope>NUCLEOTIDE SEQUENCE [LARGE SCALE GENOMIC DNA]</scope>
    <source>
        <strain evidence="1 2">FP101781</strain>
    </source>
</reference>
<proteinExistence type="predicted"/>
<comment type="caution">
    <text evidence="1">The sequence shown here is derived from an EMBL/GenBank/DDBJ whole genome shotgun (WGS) entry which is preliminary data.</text>
</comment>
<dbReference type="AlphaFoldDB" id="A0A4Y7TAA2"/>
<dbReference type="Proteomes" id="UP000298030">
    <property type="component" value="Unassembled WGS sequence"/>
</dbReference>
<dbReference type="EMBL" id="QPFP01000022">
    <property type="protein sequence ID" value="TEB30522.1"/>
    <property type="molecule type" value="Genomic_DNA"/>
</dbReference>
<protein>
    <submittedName>
        <fullName evidence="1">Uncharacterized protein</fullName>
    </submittedName>
</protein>
<gene>
    <name evidence="1" type="ORF">FA13DRAFT_518727</name>
</gene>
<sequence length="179" mass="20361">MTRRVSSHAFSCYRRRGRGNRGSRICLKRPLPAISRQWGEGEPTCRVKPTQSLEFAETSKGEVGLGGMRVVEGDERCEEELGRFCFVLTCMRRTGKAPERRTAISDHDIFASSLGLAWFVKNGMIGPLQLTKIPPRCLDRRRRRGCFLRLRTCLGHPYRGPPCGHKCHVRSHPGQNQRL</sequence>
<accession>A0A4Y7TAA2</accession>
<name>A0A4Y7TAA2_COPMI</name>
<organism evidence="1 2">
    <name type="scientific">Coprinellus micaceus</name>
    <name type="common">Glistening ink-cap mushroom</name>
    <name type="synonym">Coprinus micaceus</name>
    <dbReference type="NCBI Taxonomy" id="71717"/>
    <lineage>
        <taxon>Eukaryota</taxon>
        <taxon>Fungi</taxon>
        <taxon>Dikarya</taxon>
        <taxon>Basidiomycota</taxon>
        <taxon>Agaricomycotina</taxon>
        <taxon>Agaricomycetes</taxon>
        <taxon>Agaricomycetidae</taxon>
        <taxon>Agaricales</taxon>
        <taxon>Agaricineae</taxon>
        <taxon>Psathyrellaceae</taxon>
        <taxon>Coprinellus</taxon>
    </lineage>
</organism>